<organism evidence="2 3">
    <name type="scientific">Candidatus Sulfomarinibacter kjeldsenii</name>
    <dbReference type="NCBI Taxonomy" id="2885994"/>
    <lineage>
        <taxon>Bacteria</taxon>
        <taxon>Pseudomonadati</taxon>
        <taxon>Acidobacteriota</taxon>
        <taxon>Thermoanaerobaculia</taxon>
        <taxon>Thermoanaerobaculales</taxon>
        <taxon>Candidatus Sulfomarinibacteraceae</taxon>
        <taxon>Candidatus Sulfomarinibacter</taxon>
    </lineage>
</organism>
<dbReference type="EMBL" id="JACXWA010000028">
    <property type="protein sequence ID" value="MBD3870061.1"/>
    <property type="molecule type" value="Genomic_DNA"/>
</dbReference>
<accession>A0A8J6YAX8</accession>
<evidence type="ECO:0008006" key="4">
    <source>
        <dbReference type="Google" id="ProtNLM"/>
    </source>
</evidence>
<dbReference type="Proteomes" id="UP000598633">
    <property type="component" value="Unassembled WGS sequence"/>
</dbReference>
<comment type="caution">
    <text evidence="2">The sequence shown here is derived from an EMBL/GenBank/DDBJ whole genome shotgun (WGS) entry which is preliminary data.</text>
</comment>
<evidence type="ECO:0000313" key="2">
    <source>
        <dbReference type="EMBL" id="MBD3870061.1"/>
    </source>
</evidence>
<sequence length="139" mass="14992">MRLNIRTTAWLALALAALVAGTAVADDRDFLRQLAAPPNLIFILDSSRSMVGSPEEPGKVMNARVGYGMVPGGGDDPYSRMGIAKRVLREFLADVTDANYVLAGYAQAPPAAPLSPIPTKHWVYEGIGFWDSTLGDYRP</sequence>
<dbReference type="AlphaFoldDB" id="A0A8J6YAX8"/>
<keyword evidence="1" id="KW-0732">Signal</keyword>
<name>A0A8J6YAX8_9BACT</name>
<feature type="non-terminal residue" evidence="2">
    <location>
        <position position="139"/>
    </location>
</feature>
<feature type="chain" id="PRO_5035181766" description="VWFA domain-containing protein" evidence="1">
    <location>
        <begin position="26"/>
        <end position="139"/>
    </location>
</feature>
<feature type="signal peptide" evidence="1">
    <location>
        <begin position="1"/>
        <end position="25"/>
    </location>
</feature>
<evidence type="ECO:0000256" key="1">
    <source>
        <dbReference type="SAM" id="SignalP"/>
    </source>
</evidence>
<evidence type="ECO:0000313" key="3">
    <source>
        <dbReference type="Proteomes" id="UP000598633"/>
    </source>
</evidence>
<reference evidence="2 3" key="1">
    <citation type="submission" date="2020-08" db="EMBL/GenBank/DDBJ databases">
        <title>Acidobacteriota in marine sediments use diverse sulfur dissimilation pathways.</title>
        <authorList>
            <person name="Wasmund K."/>
        </authorList>
    </citation>
    <scope>NUCLEOTIDE SEQUENCE [LARGE SCALE GENOMIC DNA]</scope>
    <source>
        <strain evidence="2">MAG AM3-A</strain>
    </source>
</reference>
<gene>
    <name evidence="2" type="ORF">IFJ97_01720</name>
</gene>
<protein>
    <recommendedName>
        <fullName evidence="4">VWFA domain-containing protein</fullName>
    </recommendedName>
</protein>
<proteinExistence type="predicted"/>